<feature type="binding site" evidence="11">
    <location>
        <begin position="238"/>
        <end position="239"/>
    </location>
    <ligand>
        <name>pyridoxal 5'-phosphate</name>
        <dbReference type="ChEBI" id="CHEBI:597326"/>
    </ligand>
</feature>
<evidence type="ECO:0000256" key="9">
    <source>
        <dbReference type="ARBA" id="ARBA00047630"/>
    </source>
</evidence>
<feature type="binding site" evidence="11">
    <location>
        <position position="153"/>
    </location>
    <ligand>
        <name>pyridoxal 5'-phosphate</name>
        <dbReference type="ChEBI" id="CHEBI:597326"/>
    </ligand>
</feature>
<feature type="binding site" evidence="11">
    <location>
        <position position="196"/>
    </location>
    <ligand>
        <name>pyridoxal 5'-phosphate</name>
        <dbReference type="ChEBI" id="CHEBI:597326"/>
    </ligand>
</feature>
<evidence type="ECO:0000256" key="1">
    <source>
        <dbReference type="ARBA" id="ARBA00003483"/>
    </source>
</evidence>
<keyword evidence="5 11" id="KW-0028">Amino-acid biosynthesis</keyword>
<feature type="binding site" evidence="11">
    <location>
        <begin position="78"/>
        <end position="79"/>
    </location>
    <ligand>
        <name>pyridoxal 5'-phosphate</name>
        <dbReference type="ChEBI" id="CHEBI:597326"/>
    </ligand>
</feature>
<evidence type="ECO:0000256" key="12">
    <source>
        <dbReference type="RuleBase" id="RU004505"/>
    </source>
</evidence>
<dbReference type="FunFam" id="3.90.1150.10:FF:000006">
    <property type="entry name" value="Phosphoserine aminotransferase"/>
    <property type="match status" value="1"/>
</dbReference>
<reference evidence="14" key="1">
    <citation type="journal article" date="2021" name="PeerJ">
        <title>Extensive microbial diversity within the chicken gut microbiome revealed by metagenomics and culture.</title>
        <authorList>
            <person name="Gilroy R."/>
            <person name="Ravi A."/>
            <person name="Getino M."/>
            <person name="Pursley I."/>
            <person name="Horton D.L."/>
            <person name="Alikhan N.F."/>
            <person name="Baker D."/>
            <person name="Gharbi K."/>
            <person name="Hall N."/>
            <person name="Watson M."/>
            <person name="Adriaenssens E.M."/>
            <person name="Foster-Nyarko E."/>
            <person name="Jarju S."/>
            <person name="Secka A."/>
            <person name="Antonio M."/>
            <person name="Oren A."/>
            <person name="Chaudhuri R.R."/>
            <person name="La Ragione R."/>
            <person name="Hildebrand F."/>
            <person name="Pallen M.J."/>
        </authorList>
    </citation>
    <scope>NUCLEOTIDE SEQUENCE</scope>
    <source>
        <strain evidence="14">ChiGjej1B1-14440</strain>
    </source>
</reference>
<comment type="subunit">
    <text evidence="11">Homodimer.</text>
</comment>
<dbReference type="GO" id="GO:0005737">
    <property type="term" value="C:cytoplasm"/>
    <property type="evidence" value="ECO:0007669"/>
    <property type="project" value="UniProtKB-SubCell"/>
</dbReference>
<evidence type="ECO:0000256" key="11">
    <source>
        <dbReference type="HAMAP-Rule" id="MF_00160"/>
    </source>
</evidence>
<dbReference type="InterPro" id="IPR015421">
    <property type="entry name" value="PyrdxlP-dep_Trfase_major"/>
</dbReference>
<dbReference type="NCBIfam" id="TIGR01364">
    <property type="entry name" value="serC_1"/>
    <property type="match status" value="1"/>
</dbReference>
<dbReference type="NCBIfam" id="NF003764">
    <property type="entry name" value="PRK05355.1"/>
    <property type="match status" value="1"/>
</dbReference>
<dbReference type="GO" id="GO:0030170">
    <property type="term" value="F:pyridoxal phosphate binding"/>
    <property type="evidence" value="ECO:0007669"/>
    <property type="project" value="UniProtKB-UniRule"/>
</dbReference>
<dbReference type="CDD" id="cd00611">
    <property type="entry name" value="PSAT_like"/>
    <property type="match status" value="1"/>
</dbReference>
<feature type="binding site" evidence="11">
    <location>
        <position position="44"/>
    </location>
    <ligand>
        <name>L-glutamate</name>
        <dbReference type="ChEBI" id="CHEBI:29985"/>
    </ligand>
</feature>
<dbReference type="InterPro" id="IPR015422">
    <property type="entry name" value="PyrdxlP-dep_Trfase_small"/>
</dbReference>
<comment type="caution">
    <text evidence="11">Lacks conserved residue(s) required for the propagation of feature annotation.</text>
</comment>
<evidence type="ECO:0000313" key="14">
    <source>
        <dbReference type="EMBL" id="HIX81722.1"/>
    </source>
</evidence>
<feature type="domain" description="Aminotransferase class V" evidence="13">
    <location>
        <begin position="6"/>
        <end position="349"/>
    </location>
</feature>
<dbReference type="InterPro" id="IPR022278">
    <property type="entry name" value="Pser_aminoTfrase"/>
</dbReference>
<dbReference type="InterPro" id="IPR020578">
    <property type="entry name" value="Aminotrans_V_PyrdxlP_BS"/>
</dbReference>
<dbReference type="PROSITE" id="PS00595">
    <property type="entry name" value="AA_TRANSFER_CLASS_5"/>
    <property type="match status" value="1"/>
</dbReference>
<dbReference type="EMBL" id="DXET01000155">
    <property type="protein sequence ID" value="HIX81722.1"/>
    <property type="molecule type" value="Genomic_DNA"/>
</dbReference>
<dbReference type="Gene3D" id="3.90.1150.10">
    <property type="entry name" value="Aspartate Aminotransferase, domain 1"/>
    <property type="match status" value="1"/>
</dbReference>
<evidence type="ECO:0000256" key="10">
    <source>
        <dbReference type="ARBA" id="ARBA00049007"/>
    </source>
</evidence>
<proteinExistence type="inferred from homology"/>
<organism evidence="14 15">
    <name type="scientific">Candidatus Erysipelatoclostridium merdavium</name>
    <dbReference type="NCBI Taxonomy" id="2838566"/>
    <lineage>
        <taxon>Bacteria</taxon>
        <taxon>Bacillati</taxon>
        <taxon>Bacillota</taxon>
        <taxon>Erysipelotrichia</taxon>
        <taxon>Erysipelotrichales</taxon>
        <taxon>Erysipelotrichales incertae sedis</taxon>
    </lineage>
</organism>
<accession>A0A9D1XLM9</accession>
<dbReference type="HAMAP" id="MF_00160">
    <property type="entry name" value="SerC_aminotrans_5"/>
    <property type="match status" value="1"/>
</dbReference>
<evidence type="ECO:0000313" key="15">
    <source>
        <dbReference type="Proteomes" id="UP000886724"/>
    </source>
</evidence>
<evidence type="ECO:0000256" key="6">
    <source>
        <dbReference type="ARBA" id="ARBA00022679"/>
    </source>
</evidence>
<dbReference type="GO" id="GO:0004648">
    <property type="term" value="F:O-phospho-L-serine:2-oxoglutarate aminotransferase activity"/>
    <property type="evidence" value="ECO:0007669"/>
    <property type="project" value="UniProtKB-UniRule"/>
</dbReference>
<comment type="catalytic activity">
    <reaction evidence="10 11 12">
        <text>O-phospho-L-serine + 2-oxoglutarate = 3-phosphooxypyruvate + L-glutamate</text>
        <dbReference type="Rhea" id="RHEA:14329"/>
        <dbReference type="ChEBI" id="CHEBI:16810"/>
        <dbReference type="ChEBI" id="CHEBI:18110"/>
        <dbReference type="ChEBI" id="CHEBI:29985"/>
        <dbReference type="ChEBI" id="CHEBI:57524"/>
        <dbReference type="EC" id="2.6.1.52"/>
    </reaction>
</comment>
<dbReference type="PANTHER" id="PTHR43247">
    <property type="entry name" value="PHOSPHOSERINE AMINOTRANSFERASE"/>
    <property type="match status" value="1"/>
</dbReference>
<dbReference type="InterPro" id="IPR000192">
    <property type="entry name" value="Aminotrans_V_dom"/>
</dbReference>
<keyword evidence="7 11" id="KW-0663">Pyridoxal phosphate</keyword>
<dbReference type="Gene3D" id="3.40.640.10">
    <property type="entry name" value="Type I PLP-dependent aspartate aminotransferase-like (Major domain)"/>
    <property type="match status" value="1"/>
</dbReference>
<comment type="subcellular location">
    <subcellularLocation>
        <location evidence="11">Cytoplasm</location>
    </subcellularLocation>
</comment>
<dbReference type="AlphaFoldDB" id="A0A9D1XLM9"/>
<dbReference type="PANTHER" id="PTHR43247:SF1">
    <property type="entry name" value="PHOSPHOSERINE AMINOTRANSFERASE"/>
    <property type="match status" value="1"/>
</dbReference>
<dbReference type="PIRSF" id="PIRSF000525">
    <property type="entry name" value="SerC"/>
    <property type="match status" value="1"/>
</dbReference>
<keyword evidence="4 11" id="KW-0032">Aminotransferase</keyword>
<sequence length="361" mass="40160">MTEKRVFNFSAGPSMLPVPVLEKAAKQMLNYENSGMSVMEMSHRSSSYLDIFNKTKDLLKKVMNIPDGYEIVFIQGGATQQFSMVPLNLLKNGKADYIITGSFSKKAATEAKKYGEINIAYDGSDNDFKHIPTQDELKLDPEASYVHLCANNTIYGTEWKYVPETNGVPIIADMSSNILSKPIDVSKYGMIYAGAQKNMGIAGLGVAIIKKDLLQKVSATTPVLLDYTLMIENDSMYNTPPAYAIYVLGLVLEWIDEMGGLEVMEKRNIEKAKLLYDYLDSSDFYKAHSDKDNRSLMNVTFTTPSKELDAKFVKESIEAGMTNLKGHRSVGGIRASIYNAMPLEGVEKLVAFMKEFEAANK</sequence>
<evidence type="ECO:0000256" key="3">
    <source>
        <dbReference type="ARBA" id="ARBA00006904"/>
    </source>
</evidence>
<dbReference type="Pfam" id="PF00266">
    <property type="entry name" value="Aminotran_5"/>
    <property type="match status" value="1"/>
</dbReference>
<protein>
    <recommendedName>
        <fullName evidence="11">Phosphoserine aminotransferase</fullName>
        <ecNumber evidence="11">2.6.1.52</ecNumber>
    </recommendedName>
    <alternativeName>
        <fullName evidence="11">Phosphohydroxythreonine aminotransferase</fullName>
        <shortName evidence="11">PSAT</shortName>
    </alternativeName>
</protein>
<dbReference type="SUPFAM" id="SSF53383">
    <property type="entry name" value="PLP-dependent transferases"/>
    <property type="match status" value="1"/>
</dbReference>
<evidence type="ECO:0000259" key="13">
    <source>
        <dbReference type="Pfam" id="PF00266"/>
    </source>
</evidence>
<evidence type="ECO:0000256" key="5">
    <source>
        <dbReference type="ARBA" id="ARBA00022605"/>
    </source>
</evidence>
<evidence type="ECO:0000256" key="4">
    <source>
        <dbReference type="ARBA" id="ARBA00022576"/>
    </source>
</evidence>
<dbReference type="InterPro" id="IPR015424">
    <property type="entry name" value="PyrdxlP-dep_Trfase"/>
</dbReference>
<keyword evidence="6 11" id="KW-0808">Transferase</keyword>
<comment type="function">
    <text evidence="1 11">Catalyzes the reversible conversion of 3-phosphohydroxypyruvate to phosphoserine and of 3-hydroxy-2-oxo-4-phosphonooxybutanoate to phosphohydroxythreonine.</text>
</comment>
<dbReference type="Proteomes" id="UP000886724">
    <property type="component" value="Unassembled WGS sequence"/>
</dbReference>
<dbReference type="EC" id="2.6.1.52" evidence="11"/>
<keyword evidence="8 11" id="KW-0718">Serine biosynthesis</keyword>
<dbReference type="FunFam" id="3.40.640.10:FF:000010">
    <property type="entry name" value="Phosphoserine aminotransferase"/>
    <property type="match status" value="1"/>
</dbReference>
<reference evidence="14" key="2">
    <citation type="submission" date="2021-04" db="EMBL/GenBank/DDBJ databases">
        <authorList>
            <person name="Gilroy R."/>
        </authorList>
    </citation>
    <scope>NUCLEOTIDE SEQUENCE</scope>
    <source>
        <strain evidence="14">ChiGjej1B1-14440</strain>
    </source>
</reference>
<gene>
    <name evidence="11 14" type="primary">serC</name>
    <name evidence="14" type="ORF">H9980_07100</name>
</gene>
<feature type="modified residue" description="N6-(pyridoxal phosphate)lysine" evidence="11">
    <location>
        <position position="197"/>
    </location>
</feature>
<comment type="cofactor">
    <cofactor evidence="11">
        <name>pyridoxal 5'-phosphate</name>
        <dbReference type="ChEBI" id="CHEBI:597326"/>
    </cofactor>
    <text evidence="11">Binds 1 pyridoxal phosphate per subunit.</text>
</comment>
<feature type="binding site" evidence="11">
    <location>
        <position position="173"/>
    </location>
    <ligand>
        <name>pyridoxal 5'-phosphate</name>
        <dbReference type="ChEBI" id="CHEBI:597326"/>
    </ligand>
</feature>
<comment type="caution">
    <text evidence="14">The sequence shown here is derived from an EMBL/GenBank/DDBJ whole genome shotgun (WGS) entry which is preliminary data.</text>
</comment>
<evidence type="ECO:0000256" key="8">
    <source>
        <dbReference type="ARBA" id="ARBA00023299"/>
    </source>
</evidence>
<comment type="catalytic activity">
    <reaction evidence="9 11">
        <text>4-(phosphooxy)-L-threonine + 2-oxoglutarate = (R)-3-hydroxy-2-oxo-4-phosphooxybutanoate + L-glutamate</text>
        <dbReference type="Rhea" id="RHEA:16573"/>
        <dbReference type="ChEBI" id="CHEBI:16810"/>
        <dbReference type="ChEBI" id="CHEBI:29985"/>
        <dbReference type="ChEBI" id="CHEBI:58452"/>
        <dbReference type="ChEBI" id="CHEBI:58538"/>
        <dbReference type="EC" id="2.6.1.52"/>
    </reaction>
</comment>
<evidence type="ECO:0000256" key="2">
    <source>
        <dbReference type="ARBA" id="ARBA00005099"/>
    </source>
</evidence>
<keyword evidence="11" id="KW-0963">Cytoplasm</keyword>
<evidence type="ECO:0000256" key="7">
    <source>
        <dbReference type="ARBA" id="ARBA00022898"/>
    </source>
</evidence>
<comment type="similarity">
    <text evidence="3 11">Belongs to the class-V pyridoxal-phosphate-dependent aminotransferase family. SerC subfamily.</text>
</comment>
<name>A0A9D1XLM9_9FIRM</name>
<feature type="binding site" evidence="11">
    <location>
        <position position="103"/>
    </location>
    <ligand>
        <name>pyridoxal 5'-phosphate</name>
        <dbReference type="ChEBI" id="CHEBI:597326"/>
    </ligand>
</feature>
<dbReference type="GO" id="GO:0006564">
    <property type="term" value="P:L-serine biosynthetic process"/>
    <property type="evidence" value="ECO:0007669"/>
    <property type="project" value="UniProtKB-UniRule"/>
</dbReference>
<comment type="pathway">
    <text evidence="2 11 12">Amino-acid biosynthesis; L-serine biosynthesis; L-serine from 3-phospho-D-glycerate: step 2/3.</text>
</comment>